<dbReference type="Gene3D" id="3.40.190.290">
    <property type="match status" value="1"/>
</dbReference>
<evidence type="ECO:0000256" key="4">
    <source>
        <dbReference type="ARBA" id="ARBA00023163"/>
    </source>
</evidence>
<dbReference type="GO" id="GO:0006351">
    <property type="term" value="P:DNA-templated transcription"/>
    <property type="evidence" value="ECO:0007669"/>
    <property type="project" value="TreeGrafter"/>
</dbReference>
<dbReference type="PANTHER" id="PTHR30537">
    <property type="entry name" value="HTH-TYPE TRANSCRIPTIONAL REGULATOR"/>
    <property type="match status" value="1"/>
</dbReference>
<protein>
    <submittedName>
        <fullName evidence="6">LysR family transcriptional regulator</fullName>
    </submittedName>
</protein>
<dbReference type="SUPFAM" id="SSF46785">
    <property type="entry name" value="Winged helix' DNA-binding domain"/>
    <property type="match status" value="1"/>
</dbReference>
<dbReference type="InterPro" id="IPR058163">
    <property type="entry name" value="LysR-type_TF_proteobact-type"/>
</dbReference>
<dbReference type="PANTHER" id="PTHR30537:SF5">
    <property type="entry name" value="HTH-TYPE TRANSCRIPTIONAL ACTIVATOR TTDR-RELATED"/>
    <property type="match status" value="1"/>
</dbReference>
<evidence type="ECO:0000256" key="2">
    <source>
        <dbReference type="ARBA" id="ARBA00023015"/>
    </source>
</evidence>
<proteinExistence type="inferred from homology"/>
<evidence type="ECO:0000259" key="5">
    <source>
        <dbReference type="PROSITE" id="PS50931"/>
    </source>
</evidence>
<sequence>MKDINATSIFAAVVEVGSFSGAAERLGVTKSAVSKRVTALESRLGVKLLSRTTRKLSLTEAGQRYFVHVQEALRAIDDAEFAATELQQVPQGTLRVSAPMSFGRLHVAPVIPEFLATYPQIKVQMDLSDLSHDIVAGGYDIALKTGELRETSLVARKLAPLNSVLCASPAYIEQYGAPLSPDELTRHNCLLYSYHTTVNEWVFIKDGDETRIEVSGSYQVNNSEALREAIVQGAGIGRIPTFIAGEDIKAGRLVPVLSGYKMPIKEIYAVFPERRYLPMKVRVFIDFVVDHFGGSTPYWDRY</sequence>
<gene>
    <name evidence="6" type="ORF">TH6_10095</name>
</gene>
<dbReference type="GO" id="GO:0003700">
    <property type="term" value="F:DNA-binding transcription factor activity"/>
    <property type="evidence" value="ECO:0007669"/>
    <property type="project" value="InterPro"/>
</dbReference>
<dbReference type="FunFam" id="1.10.10.10:FF:000001">
    <property type="entry name" value="LysR family transcriptional regulator"/>
    <property type="match status" value="1"/>
</dbReference>
<dbReference type="RefSeq" id="WP_062953832.1">
    <property type="nucleotide sequence ID" value="NZ_JPWB01000004.1"/>
</dbReference>
<dbReference type="Proteomes" id="UP000253061">
    <property type="component" value="Unassembled WGS sequence"/>
</dbReference>
<dbReference type="AlphaFoldDB" id="A0A367VA08"/>
<evidence type="ECO:0000313" key="7">
    <source>
        <dbReference type="Proteomes" id="UP000253061"/>
    </source>
</evidence>
<reference evidence="6 7" key="1">
    <citation type="submission" date="2014-07" db="EMBL/GenBank/DDBJ databases">
        <title>Draft genome sequence of Thalassospira profundimaris R8-17.</title>
        <authorList>
            <person name="Lai Q."/>
            <person name="Shao Z."/>
        </authorList>
    </citation>
    <scope>NUCLEOTIDE SEQUENCE [LARGE SCALE GENOMIC DNA]</scope>
    <source>
        <strain evidence="6 7">R8-17</strain>
    </source>
</reference>
<dbReference type="GO" id="GO:0043565">
    <property type="term" value="F:sequence-specific DNA binding"/>
    <property type="evidence" value="ECO:0007669"/>
    <property type="project" value="TreeGrafter"/>
</dbReference>
<comment type="caution">
    <text evidence="6">The sequence shown here is derived from an EMBL/GenBank/DDBJ whole genome shotgun (WGS) entry which is preliminary data.</text>
</comment>
<name>A0A367VA08_9PROT</name>
<dbReference type="EMBL" id="JPWB01000004">
    <property type="protein sequence ID" value="RCK22027.1"/>
    <property type="molecule type" value="Genomic_DNA"/>
</dbReference>
<keyword evidence="2" id="KW-0805">Transcription regulation</keyword>
<dbReference type="PRINTS" id="PR00039">
    <property type="entry name" value="HTHLYSR"/>
</dbReference>
<dbReference type="InterPro" id="IPR000847">
    <property type="entry name" value="LysR_HTH_N"/>
</dbReference>
<dbReference type="InterPro" id="IPR036388">
    <property type="entry name" value="WH-like_DNA-bd_sf"/>
</dbReference>
<dbReference type="PROSITE" id="PS50931">
    <property type="entry name" value="HTH_LYSR"/>
    <property type="match status" value="1"/>
</dbReference>
<dbReference type="Gene3D" id="1.10.10.10">
    <property type="entry name" value="Winged helix-like DNA-binding domain superfamily/Winged helix DNA-binding domain"/>
    <property type="match status" value="1"/>
</dbReference>
<feature type="domain" description="HTH lysR-type" evidence="5">
    <location>
        <begin position="1"/>
        <end position="59"/>
    </location>
</feature>
<dbReference type="InterPro" id="IPR005119">
    <property type="entry name" value="LysR_subst-bd"/>
</dbReference>
<dbReference type="FunFam" id="3.40.190.290:FF:000001">
    <property type="entry name" value="Transcriptional regulator, LysR family"/>
    <property type="match status" value="1"/>
</dbReference>
<comment type="similarity">
    <text evidence="1">Belongs to the LysR transcriptional regulatory family.</text>
</comment>
<dbReference type="InterPro" id="IPR036390">
    <property type="entry name" value="WH_DNA-bd_sf"/>
</dbReference>
<keyword evidence="3" id="KW-0238">DNA-binding</keyword>
<evidence type="ECO:0000256" key="3">
    <source>
        <dbReference type="ARBA" id="ARBA00023125"/>
    </source>
</evidence>
<dbReference type="SUPFAM" id="SSF53850">
    <property type="entry name" value="Periplasmic binding protein-like II"/>
    <property type="match status" value="1"/>
</dbReference>
<accession>A0A367VA08</accession>
<evidence type="ECO:0000256" key="1">
    <source>
        <dbReference type="ARBA" id="ARBA00009437"/>
    </source>
</evidence>
<keyword evidence="4" id="KW-0804">Transcription</keyword>
<dbReference type="Pfam" id="PF03466">
    <property type="entry name" value="LysR_substrate"/>
    <property type="match status" value="1"/>
</dbReference>
<dbReference type="CDD" id="cd08422">
    <property type="entry name" value="PBP2_CrgA_like"/>
    <property type="match status" value="1"/>
</dbReference>
<organism evidence="6 7">
    <name type="scientific">Thalassospira profundimaris</name>
    <dbReference type="NCBI Taxonomy" id="502049"/>
    <lineage>
        <taxon>Bacteria</taxon>
        <taxon>Pseudomonadati</taxon>
        <taxon>Pseudomonadota</taxon>
        <taxon>Alphaproteobacteria</taxon>
        <taxon>Rhodospirillales</taxon>
        <taxon>Thalassospiraceae</taxon>
        <taxon>Thalassospira</taxon>
    </lineage>
</organism>
<evidence type="ECO:0000313" key="6">
    <source>
        <dbReference type="EMBL" id="RCK22027.1"/>
    </source>
</evidence>
<dbReference type="Pfam" id="PF00126">
    <property type="entry name" value="HTH_1"/>
    <property type="match status" value="1"/>
</dbReference>